<dbReference type="Gene3D" id="1.20.120.1150">
    <property type="match status" value="1"/>
</dbReference>
<comment type="similarity">
    <text evidence="6">Belongs to the PTPA-type PPIase family.</text>
</comment>
<proteinExistence type="inferred from homology"/>
<dbReference type="FunFam" id="1.20.120.1150:FF:000002">
    <property type="entry name" value="Serine/threonine-protein phosphatase 2A activator"/>
    <property type="match status" value="1"/>
</dbReference>
<dbReference type="SUPFAM" id="SSF140984">
    <property type="entry name" value="PTPA-like"/>
    <property type="match status" value="1"/>
</dbReference>
<dbReference type="OrthoDB" id="16120at2759"/>
<comment type="subcellular location">
    <subcellularLocation>
        <location evidence="2 6">Cytoplasm</location>
    </subcellularLocation>
</comment>
<gene>
    <name evidence="7" type="ORF">CANVERA_P2993</name>
</gene>
<comment type="catalytic activity">
    <reaction evidence="1 6">
        <text>[protein]-peptidylproline (omega=180) = [protein]-peptidylproline (omega=0)</text>
        <dbReference type="Rhea" id="RHEA:16237"/>
        <dbReference type="Rhea" id="RHEA-COMP:10747"/>
        <dbReference type="Rhea" id="RHEA-COMP:10748"/>
        <dbReference type="ChEBI" id="CHEBI:83833"/>
        <dbReference type="ChEBI" id="CHEBI:83834"/>
        <dbReference type="EC" id="5.2.1.8"/>
    </reaction>
</comment>
<organism evidence="7 8">
    <name type="scientific">Candida verbasci</name>
    <dbReference type="NCBI Taxonomy" id="1227364"/>
    <lineage>
        <taxon>Eukaryota</taxon>
        <taxon>Fungi</taxon>
        <taxon>Dikarya</taxon>
        <taxon>Ascomycota</taxon>
        <taxon>Saccharomycotina</taxon>
        <taxon>Pichiomycetes</taxon>
        <taxon>Debaryomycetaceae</taxon>
        <taxon>Candida/Lodderomyces clade</taxon>
        <taxon>Candida</taxon>
    </lineage>
</organism>
<dbReference type="GO" id="GO:0005634">
    <property type="term" value="C:nucleus"/>
    <property type="evidence" value="ECO:0007669"/>
    <property type="project" value="TreeGrafter"/>
</dbReference>
<dbReference type="AlphaFoldDB" id="A0A9W4TZ88"/>
<sequence>MIPINRIYTKNDIEIWKNSQIHEDILKFITDTQEAIDGKTNGTDCEISNTVEKLLKVLDHVSEAIERHPVVYEKDVSRFGKIEFKDFYKDVEKNSENWLSEISNESLDEISAYFNESWGNYSRIDYGSGHELNFICFLYCLKQLGLISAQDYPAVILKVFTKYIFIMRQLQKIYWLEPAGSHGVWGLDDYHFLPFLYGASQLSSHPHLKPKSIHNSELVEMFADQYMYFECINFINNIKTVNNGNNEKLSLRWHSPMLDDISTAKNWTKVKEGMVKMYNVEVLNKLPIIQHFKFGELIKCPDEIPEHEESEIDEVGHGHDHLNTWGDCCGIKIPSAIAASESLKRSGKNQIPFD</sequence>
<evidence type="ECO:0000256" key="1">
    <source>
        <dbReference type="ARBA" id="ARBA00000971"/>
    </source>
</evidence>
<keyword evidence="8" id="KW-1185">Reference proteome</keyword>
<dbReference type="CDD" id="cd04087">
    <property type="entry name" value="PTPA"/>
    <property type="match status" value="1"/>
</dbReference>
<keyword evidence="5 6" id="KW-0413">Isomerase</keyword>
<dbReference type="GO" id="GO:0005737">
    <property type="term" value="C:cytoplasm"/>
    <property type="evidence" value="ECO:0007669"/>
    <property type="project" value="UniProtKB-SubCell"/>
</dbReference>
<dbReference type="EMBL" id="CANTUO010000003">
    <property type="protein sequence ID" value="CAI5758481.1"/>
    <property type="molecule type" value="Genomic_DNA"/>
</dbReference>
<evidence type="ECO:0000313" key="8">
    <source>
        <dbReference type="Proteomes" id="UP001152885"/>
    </source>
</evidence>
<dbReference type="GO" id="GO:0007052">
    <property type="term" value="P:mitotic spindle organization"/>
    <property type="evidence" value="ECO:0007669"/>
    <property type="project" value="TreeGrafter"/>
</dbReference>
<reference evidence="7" key="1">
    <citation type="submission" date="2022-12" db="EMBL/GenBank/DDBJ databases">
        <authorList>
            <person name="Brejova B."/>
        </authorList>
    </citation>
    <scope>NUCLEOTIDE SEQUENCE</scope>
</reference>
<accession>A0A9W4TZ88</accession>
<keyword evidence="4 6" id="KW-0697">Rotamase</keyword>
<dbReference type="PIRSF" id="PIRSF016325">
    <property type="entry name" value="Phstyr_phstse_ac"/>
    <property type="match status" value="1"/>
</dbReference>
<dbReference type="EC" id="5.2.1.8" evidence="6"/>
<evidence type="ECO:0000256" key="4">
    <source>
        <dbReference type="ARBA" id="ARBA00023110"/>
    </source>
</evidence>
<evidence type="ECO:0000256" key="3">
    <source>
        <dbReference type="ARBA" id="ARBA00022490"/>
    </source>
</evidence>
<evidence type="ECO:0000256" key="5">
    <source>
        <dbReference type="ARBA" id="ARBA00023235"/>
    </source>
</evidence>
<dbReference type="GO" id="GO:0008160">
    <property type="term" value="F:protein tyrosine phosphatase activator activity"/>
    <property type="evidence" value="ECO:0007669"/>
    <property type="project" value="TreeGrafter"/>
</dbReference>
<dbReference type="PANTHER" id="PTHR10012:SF5">
    <property type="entry name" value="SERINE_THREONINE-PROTEIN PHOSPHATASE 2A ACTIVATOR 2"/>
    <property type="match status" value="1"/>
</dbReference>
<dbReference type="InterPro" id="IPR043170">
    <property type="entry name" value="PTPA_C_lid"/>
</dbReference>
<dbReference type="InterPro" id="IPR037218">
    <property type="entry name" value="PTPA_sf"/>
</dbReference>
<name>A0A9W4TZ88_9ASCO</name>
<dbReference type="GO" id="GO:0000159">
    <property type="term" value="C:protein phosphatase type 2A complex"/>
    <property type="evidence" value="ECO:0007669"/>
    <property type="project" value="TreeGrafter"/>
</dbReference>
<keyword evidence="3 6" id="KW-0963">Cytoplasm</keyword>
<evidence type="ECO:0000313" key="7">
    <source>
        <dbReference type="EMBL" id="CAI5758481.1"/>
    </source>
</evidence>
<dbReference type="Proteomes" id="UP001152885">
    <property type="component" value="Unassembled WGS sequence"/>
</dbReference>
<evidence type="ECO:0000256" key="2">
    <source>
        <dbReference type="ARBA" id="ARBA00004496"/>
    </source>
</evidence>
<evidence type="ECO:0000256" key="6">
    <source>
        <dbReference type="RuleBase" id="RU361210"/>
    </source>
</evidence>
<comment type="function">
    <text evidence="6">PPIases accelerate the folding of proteins. It catalyzes the cis-trans isomerization of proline imidic peptide bonds in oligopeptides.</text>
</comment>
<dbReference type="PANTHER" id="PTHR10012">
    <property type="entry name" value="SERINE/THREONINE-PROTEIN PHOSPHATASE 2A REGULATORY SUBUNIT B"/>
    <property type="match status" value="1"/>
</dbReference>
<protein>
    <recommendedName>
        <fullName evidence="6">Serine/threonine-protein phosphatase 2A activator</fullName>
        <ecNumber evidence="6">5.2.1.8</ecNumber>
    </recommendedName>
    <alternativeName>
        <fullName evidence="6">Phosphotyrosyl phosphatase activator</fullName>
    </alternativeName>
</protein>
<comment type="caution">
    <text evidence="7">The sequence shown here is derived from an EMBL/GenBank/DDBJ whole genome shotgun (WGS) entry which is preliminary data.</text>
</comment>
<dbReference type="InterPro" id="IPR004327">
    <property type="entry name" value="Phstyr_phstse_ac"/>
</dbReference>
<dbReference type="Pfam" id="PF03095">
    <property type="entry name" value="PTPA"/>
    <property type="match status" value="1"/>
</dbReference>
<dbReference type="GO" id="GO:0003755">
    <property type="term" value="F:peptidyl-prolyl cis-trans isomerase activity"/>
    <property type="evidence" value="ECO:0007669"/>
    <property type="project" value="UniProtKB-KW"/>
</dbReference>